<keyword evidence="15" id="KW-1185">Reference proteome</keyword>
<dbReference type="InterPro" id="IPR050124">
    <property type="entry name" value="tRNA_CCA-adding_enzyme"/>
</dbReference>
<evidence type="ECO:0000313" key="15">
    <source>
        <dbReference type="Proteomes" id="UP000054693"/>
    </source>
</evidence>
<evidence type="ECO:0000256" key="4">
    <source>
        <dbReference type="ARBA" id="ARBA00022695"/>
    </source>
</evidence>
<organism evidence="14 15">
    <name type="scientific">Legionella tucsonensis</name>
    <dbReference type="NCBI Taxonomy" id="40335"/>
    <lineage>
        <taxon>Bacteria</taxon>
        <taxon>Pseudomonadati</taxon>
        <taxon>Pseudomonadota</taxon>
        <taxon>Gammaproteobacteria</taxon>
        <taxon>Legionellales</taxon>
        <taxon>Legionellaceae</taxon>
        <taxon>Legionella</taxon>
    </lineage>
</organism>
<dbReference type="AlphaFoldDB" id="A0A0W0ZUV7"/>
<gene>
    <name evidence="14" type="primary">cca_1</name>
    <name evidence="14" type="ORF">Ltuc_0804</name>
</gene>
<evidence type="ECO:0000259" key="13">
    <source>
        <dbReference type="Pfam" id="PF12627"/>
    </source>
</evidence>
<dbReference type="EMBL" id="LNZA01000001">
    <property type="protein sequence ID" value="KTD72957.1"/>
    <property type="molecule type" value="Genomic_DNA"/>
</dbReference>
<dbReference type="SUPFAM" id="SSF81301">
    <property type="entry name" value="Nucleotidyltransferase"/>
    <property type="match status" value="1"/>
</dbReference>
<evidence type="ECO:0000256" key="8">
    <source>
        <dbReference type="ARBA" id="ARBA00022840"/>
    </source>
</evidence>
<dbReference type="GO" id="GO:0005524">
    <property type="term" value="F:ATP binding"/>
    <property type="evidence" value="ECO:0007669"/>
    <property type="project" value="UniProtKB-KW"/>
</dbReference>
<dbReference type="InterPro" id="IPR043519">
    <property type="entry name" value="NT_sf"/>
</dbReference>
<keyword evidence="2 11" id="KW-0808">Transferase</keyword>
<evidence type="ECO:0000256" key="5">
    <source>
        <dbReference type="ARBA" id="ARBA00022723"/>
    </source>
</evidence>
<evidence type="ECO:0000313" key="14">
    <source>
        <dbReference type="EMBL" id="KTD72957.1"/>
    </source>
</evidence>
<dbReference type="RefSeq" id="WP_065236206.1">
    <property type="nucleotide sequence ID" value="NZ_CAAAIP010000001.1"/>
</dbReference>
<evidence type="ECO:0000256" key="3">
    <source>
        <dbReference type="ARBA" id="ARBA00022694"/>
    </source>
</evidence>
<evidence type="ECO:0000256" key="1">
    <source>
        <dbReference type="ARBA" id="ARBA00001946"/>
    </source>
</evidence>
<dbReference type="PANTHER" id="PTHR47545:SF1">
    <property type="entry name" value="MULTIFUNCTIONAL CCA PROTEIN"/>
    <property type="match status" value="1"/>
</dbReference>
<keyword evidence="10 11" id="KW-0694">RNA-binding</keyword>
<dbReference type="InterPro" id="IPR012006">
    <property type="entry name" value="CCA_bact"/>
</dbReference>
<comment type="caution">
    <text evidence="14">The sequence shown here is derived from an EMBL/GenBank/DDBJ whole genome shotgun (WGS) entry which is preliminary data.</text>
</comment>
<feature type="domain" description="tRNA nucleotidyltransferase/poly(A) polymerase RNA and SrmB- binding" evidence="13">
    <location>
        <begin position="155"/>
        <end position="217"/>
    </location>
</feature>
<proteinExistence type="inferred from homology"/>
<dbReference type="Pfam" id="PF12627">
    <property type="entry name" value="PolyA_pol_RNAbd"/>
    <property type="match status" value="1"/>
</dbReference>
<evidence type="ECO:0000259" key="12">
    <source>
        <dbReference type="Pfam" id="PF01743"/>
    </source>
</evidence>
<accession>A0A0W0ZUV7</accession>
<dbReference type="GO" id="GO:0042245">
    <property type="term" value="P:RNA repair"/>
    <property type="evidence" value="ECO:0007669"/>
    <property type="project" value="UniProtKB-KW"/>
</dbReference>
<evidence type="ECO:0000256" key="7">
    <source>
        <dbReference type="ARBA" id="ARBA00022800"/>
    </source>
</evidence>
<dbReference type="EC" id="2.7.7.72" evidence="14"/>
<dbReference type="GO" id="GO:0046872">
    <property type="term" value="F:metal ion binding"/>
    <property type="evidence" value="ECO:0007669"/>
    <property type="project" value="UniProtKB-KW"/>
</dbReference>
<dbReference type="PIRSF" id="PIRSF000813">
    <property type="entry name" value="CCA_bact"/>
    <property type="match status" value="1"/>
</dbReference>
<dbReference type="Gene3D" id="1.10.3090.10">
    <property type="entry name" value="cca-adding enzyme, domain 2"/>
    <property type="match status" value="1"/>
</dbReference>
<dbReference type="CDD" id="cd05398">
    <property type="entry name" value="NT_ClassII-CCAase"/>
    <property type="match status" value="1"/>
</dbReference>
<keyword evidence="3" id="KW-0819">tRNA processing</keyword>
<evidence type="ECO:0000256" key="10">
    <source>
        <dbReference type="ARBA" id="ARBA00022884"/>
    </source>
</evidence>
<dbReference type="SUPFAM" id="SSF81891">
    <property type="entry name" value="Poly A polymerase C-terminal region-like"/>
    <property type="match status" value="1"/>
</dbReference>
<keyword evidence="5" id="KW-0479">Metal-binding</keyword>
<keyword evidence="9" id="KW-0460">Magnesium</keyword>
<dbReference type="InterPro" id="IPR002646">
    <property type="entry name" value="PolA_pol_head_dom"/>
</dbReference>
<keyword evidence="6" id="KW-0547">Nucleotide-binding</keyword>
<dbReference type="PANTHER" id="PTHR47545">
    <property type="entry name" value="MULTIFUNCTIONAL CCA PROTEIN"/>
    <property type="match status" value="1"/>
</dbReference>
<dbReference type="STRING" id="40335.Ltuc_0804"/>
<sequence length="393" mass="44877">MKIYLVGGAVRDKLRGYCPKDNDWVVVGATWDDMLQLGYKPVRSSQEAKEIPVFLHSKTKEEYALARCERRTGSGHAGFEFDISPAITLMDDLSRRDLTINAMALPFEEEKLGELIDPYNGKADLERHILRHVSPAFVEDPLRLLRTARFAACLGFQVAPETMVLMKQMIAEETVHELSSEQIWKELERALMGAYPKNFFDMLKQSGADSILFPNMDISASSINALQRAADHKDCAYVRFAVLMHNQSQHEISAFCKQFNIPNQYRDLALLTKKHLAQFRRVPELDAGELLDLLTNIGAFHNKERFDNCLHIFELCTQEPSYVKQVRNAFQAAKSINTKELASKYIGHEINRKIKVLRIEAIQQYVNGPNEQLDCVIREKELSLPGLKLPMYT</sequence>
<dbReference type="GO" id="GO:0001680">
    <property type="term" value="P:tRNA 3'-terminal CCA addition"/>
    <property type="evidence" value="ECO:0007669"/>
    <property type="project" value="InterPro"/>
</dbReference>
<comment type="similarity">
    <text evidence="11">Belongs to the tRNA nucleotidyltransferase/poly(A) polymerase family.</text>
</comment>
<dbReference type="GO" id="GO:0004810">
    <property type="term" value="F:CCA tRNA nucleotidyltransferase activity"/>
    <property type="evidence" value="ECO:0007669"/>
    <property type="project" value="UniProtKB-EC"/>
</dbReference>
<dbReference type="Gene3D" id="3.30.460.10">
    <property type="entry name" value="Beta Polymerase, domain 2"/>
    <property type="match status" value="1"/>
</dbReference>
<dbReference type="PATRIC" id="fig|40335.7.peg.844"/>
<evidence type="ECO:0000256" key="2">
    <source>
        <dbReference type="ARBA" id="ARBA00022679"/>
    </source>
</evidence>
<keyword evidence="8" id="KW-0067">ATP-binding</keyword>
<dbReference type="Proteomes" id="UP000054693">
    <property type="component" value="Unassembled WGS sequence"/>
</dbReference>
<name>A0A0W0ZUV7_9GAMM</name>
<feature type="domain" description="Poly A polymerase head" evidence="12">
    <location>
        <begin position="3"/>
        <end position="131"/>
    </location>
</feature>
<evidence type="ECO:0000256" key="11">
    <source>
        <dbReference type="RuleBase" id="RU003953"/>
    </source>
</evidence>
<dbReference type="InterPro" id="IPR032828">
    <property type="entry name" value="PolyA_RNA-bd"/>
</dbReference>
<keyword evidence="4 14" id="KW-0548">Nucleotidyltransferase</keyword>
<dbReference type="OrthoDB" id="9805698at2"/>
<dbReference type="Pfam" id="PF01743">
    <property type="entry name" value="PolyA_pol"/>
    <property type="match status" value="1"/>
</dbReference>
<comment type="cofactor">
    <cofactor evidence="1">
        <name>Mg(2+)</name>
        <dbReference type="ChEBI" id="CHEBI:18420"/>
    </cofactor>
</comment>
<protein>
    <submittedName>
        <fullName evidence="14">Multifunctional tRNA nucleotidy</fullName>
        <ecNumber evidence="14">2.7.7.72</ecNumber>
    </submittedName>
</protein>
<reference evidence="14 15" key="1">
    <citation type="submission" date="2015-11" db="EMBL/GenBank/DDBJ databases">
        <title>Genomic analysis of 38 Legionella species identifies large and diverse effector repertoires.</title>
        <authorList>
            <person name="Burstein D."/>
            <person name="Amaro F."/>
            <person name="Zusman T."/>
            <person name="Lifshitz Z."/>
            <person name="Cohen O."/>
            <person name="Gilbert J.A."/>
            <person name="Pupko T."/>
            <person name="Shuman H.A."/>
            <person name="Segal G."/>
        </authorList>
    </citation>
    <scope>NUCLEOTIDE SEQUENCE [LARGE SCALE GENOMIC DNA]</scope>
    <source>
        <strain evidence="14 15">ATCC 49180</strain>
    </source>
</reference>
<dbReference type="GO" id="GO:0003723">
    <property type="term" value="F:RNA binding"/>
    <property type="evidence" value="ECO:0007669"/>
    <property type="project" value="UniProtKB-KW"/>
</dbReference>
<evidence type="ECO:0000256" key="9">
    <source>
        <dbReference type="ARBA" id="ARBA00022842"/>
    </source>
</evidence>
<keyword evidence="7" id="KW-0692">RNA repair</keyword>
<evidence type="ECO:0000256" key="6">
    <source>
        <dbReference type="ARBA" id="ARBA00022741"/>
    </source>
</evidence>